<evidence type="ECO:0000313" key="2">
    <source>
        <dbReference type="Proteomes" id="UP000231879"/>
    </source>
</evidence>
<sequence length="86" mass="9940">MRSRSKQDRLFSSDRVPVFKPSSSRISFLHQDILLPSYRSPGKTGRSFLFCMSSHIGAFSKSQVSDIILLFSHRYLTFPQILDTKR</sequence>
<accession>A0ABX4NIA9</accession>
<organism evidence="1 2">
    <name type="scientific">Leptospira barantonii</name>
    <dbReference type="NCBI Taxonomy" id="2023184"/>
    <lineage>
        <taxon>Bacteria</taxon>
        <taxon>Pseudomonadati</taxon>
        <taxon>Spirochaetota</taxon>
        <taxon>Spirochaetia</taxon>
        <taxon>Leptospirales</taxon>
        <taxon>Leptospiraceae</taxon>
        <taxon>Leptospira</taxon>
    </lineage>
</organism>
<evidence type="ECO:0000313" key="1">
    <source>
        <dbReference type="EMBL" id="PJZ56529.1"/>
    </source>
</evidence>
<gene>
    <name evidence="1" type="ORF">CH367_13800</name>
</gene>
<proteinExistence type="predicted"/>
<dbReference type="Proteomes" id="UP000231879">
    <property type="component" value="Unassembled WGS sequence"/>
</dbReference>
<name>A0ABX4NIA9_9LEPT</name>
<reference evidence="1 2" key="1">
    <citation type="submission" date="2017-07" db="EMBL/GenBank/DDBJ databases">
        <title>Leptospira spp. isolated from tropical soils.</title>
        <authorList>
            <person name="Thibeaux R."/>
            <person name="Iraola G."/>
            <person name="Ferres I."/>
            <person name="Bierque E."/>
            <person name="Girault D."/>
            <person name="Soupe-Gilbert M.-E."/>
            <person name="Picardeau M."/>
            <person name="Goarant C."/>
        </authorList>
    </citation>
    <scope>NUCLEOTIDE SEQUENCE [LARGE SCALE GENOMIC DNA]</scope>
    <source>
        <strain evidence="1 2">FH4-C-A1</strain>
    </source>
</reference>
<dbReference type="EMBL" id="NPDS01000006">
    <property type="protein sequence ID" value="PJZ56529.1"/>
    <property type="molecule type" value="Genomic_DNA"/>
</dbReference>
<keyword evidence="2" id="KW-1185">Reference proteome</keyword>
<protein>
    <submittedName>
        <fullName evidence="1">Uncharacterized protein</fullName>
    </submittedName>
</protein>
<comment type="caution">
    <text evidence="1">The sequence shown here is derived from an EMBL/GenBank/DDBJ whole genome shotgun (WGS) entry which is preliminary data.</text>
</comment>